<evidence type="ECO:0000256" key="2">
    <source>
        <dbReference type="ARBA" id="ARBA00022729"/>
    </source>
</evidence>
<dbReference type="PROSITE" id="PS51257">
    <property type="entry name" value="PROKAR_LIPOPROTEIN"/>
    <property type="match status" value="1"/>
</dbReference>
<dbReference type="GO" id="GO:0009279">
    <property type="term" value="C:cell outer membrane"/>
    <property type="evidence" value="ECO:0007669"/>
    <property type="project" value="UniProtKB-SubCell"/>
</dbReference>
<evidence type="ECO:0000256" key="6">
    <source>
        <dbReference type="SAM" id="SignalP"/>
    </source>
</evidence>
<proteinExistence type="predicted"/>
<dbReference type="RefSeq" id="WP_175504721.1">
    <property type="nucleotide sequence ID" value="NZ_CP054840.1"/>
</dbReference>
<gene>
    <name evidence="8" type="ORF">HUK68_13995</name>
</gene>
<protein>
    <submittedName>
        <fullName evidence="8">Glycine zipper 2TM domain-containing protein</fullName>
    </submittedName>
</protein>
<accession>A0A6N1X7R1</accession>
<dbReference type="EMBL" id="CP054840">
    <property type="protein sequence ID" value="QKV53915.1"/>
    <property type="molecule type" value="Genomic_DNA"/>
</dbReference>
<dbReference type="Proteomes" id="UP000509579">
    <property type="component" value="Chromosome"/>
</dbReference>
<evidence type="ECO:0000259" key="7">
    <source>
        <dbReference type="Pfam" id="PF05433"/>
    </source>
</evidence>
<evidence type="ECO:0000256" key="3">
    <source>
        <dbReference type="ARBA" id="ARBA00023136"/>
    </source>
</evidence>
<dbReference type="KEGG" id="aant:HUK68_13995"/>
<dbReference type="Pfam" id="PF05433">
    <property type="entry name" value="Rick_17kDa_Anti"/>
    <property type="match status" value="1"/>
</dbReference>
<keyword evidence="4" id="KW-0564">Palmitate</keyword>
<dbReference type="PANTHER" id="PTHR35603">
    <property type="match status" value="1"/>
</dbReference>
<sequence length="180" mass="18437">MKNIQRWSRVAGAGVIVAALTACAGYPQGGGYNQPSYPVASQPTYPAQTYPGQTYPSAGYPQSYPVQVQQGRIVNIETVRVQDSSGVGAGGAIVGGVLGGLVGHQIGGGSGRTLATAAGVVGGALAGNAVQNHAGGGSVRDIYRVTVEMRDGSLRAFDYPNPPQLNIGDRVRVEGDQLVR</sequence>
<feature type="domain" description="Glycine zipper 2TM" evidence="7">
    <location>
        <begin position="90"/>
        <end position="131"/>
    </location>
</feature>
<evidence type="ECO:0000313" key="9">
    <source>
        <dbReference type="Proteomes" id="UP000509579"/>
    </source>
</evidence>
<evidence type="ECO:0000256" key="5">
    <source>
        <dbReference type="ARBA" id="ARBA00023288"/>
    </source>
</evidence>
<keyword evidence="9" id="KW-1185">Reference proteome</keyword>
<evidence type="ECO:0000256" key="1">
    <source>
        <dbReference type="ARBA" id="ARBA00004459"/>
    </source>
</evidence>
<comment type="subcellular location">
    <subcellularLocation>
        <location evidence="1">Cell outer membrane</location>
        <topology evidence="1">Lipid-anchor</topology>
    </subcellularLocation>
</comment>
<feature type="chain" id="PRO_5027093247" evidence="6">
    <location>
        <begin position="25"/>
        <end position="180"/>
    </location>
</feature>
<dbReference type="InterPro" id="IPR008816">
    <property type="entry name" value="Gly_zipper_2TM_dom"/>
</dbReference>
<feature type="signal peptide" evidence="6">
    <location>
        <begin position="1"/>
        <end position="24"/>
    </location>
</feature>
<keyword evidence="3" id="KW-0472">Membrane</keyword>
<dbReference type="AlphaFoldDB" id="A0A6N1X7R1"/>
<evidence type="ECO:0000256" key="4">
    <source>
        <dbReference type="ARBA" id="ARBA00023139"/>
    </source>
</evidence>
<organism evidence="8 9">
    <name type="scientific">Comamonas antarctica</name>
    <dbReference type="NCBI Taxonomy" id="2743470"/>
    <lineage>
        <taxon>Bacteria</taxon>
        <taxon>Pseudomonadati</taxon>
        <taxon>Pseudomonadota</taxon>
        <taxon>Betaproteobacteria</taxon>
        <taxon>Burkholderiales</taxon>
        <taxon>Comamonadaceae</taxon>
        <taxon>Comamonas</taxon>
    </lineage>
</organism>
<name>A0A6N1X7R1_9BURK</name>
<keyword evidence="2 6" id="KW-0732">Signal</keyword>
<reference evidence="8 9" key="1">
    <citation type="submission" date="2020-06" db="EMBL/GenBank/DDBJ databases">
        <title>Acidovorax antarctica sp. nov., isolated from Corinth ice sheet soil, Antarctic Fields Peninsula.</title>
        <authorList>
            <person name="Xu Q."/>
            <person name="Peng F."/>
        </authorList>
    </citation>
    <scope>NUCLEOTIDE SEQUENCE [LARGE SCALE GENOMIC DNA]</scope>
    <source>
        <strain evidence="8 9">16-35-5</strain>
    </source>
</reference>
<dbReference type="PANTHER" id="PTHR35603:SF1">
    <property type="entry name" value="OUTER MEMBRANE LIPOPROTEIN SLYB"/>
    <property type="match status" value="1"/>
</dbReference>
<evidence type="ECO:0000313" key="8">
    <source>
        <dbReference type="EMBL" id="QKV53915.1"/>
    </source>
</evidence>
<keyword evidence="5" id="KW-0449">Lipoprotein</keyword>
<dbReference type="InterPro" id="IPR051407">
    <property type="entry name" value="Bact_OM_lipoprot/Surf_antigen"/>
</dbReference>